<proteinExistence type="predicted"/>
<gene>
    <name evidence="1" type="ORF">FHS42_005821</name>
</gene>
<evidence type="ECO:0000313" key="1">
    <source>
        <dbReference type="EMBL" id="MBB5938730.1"/>
    </source>
</evidence>
<organism evidence="1 2">
    <name type="scientific">Streptomyces zagrosensis</name>
    <dbReference type="NCBI Taxonomy" id="1042984"/>
    <lineage>
        <taxon>Bacteria</taxon>
        <taxon>Bacillati</taxon>
        <taxon>Actinomycetota</taxon>
        <taxon>Actinomycetes</taxon>
        <taxon>Kitasatosporales</taxon>
        <taxon>Streptomycetaceae</taxon>
        <taxon>Streptomyces</taxon>
    </lineage>
</organism>
<protein>
    <submittedName>
        <fullName evidence="1">DNA-directed RNA polymerase specialized sigma24 family protein</fullName>
    </submittedName>
</protein>
<accession>A0A7W9V116</accession>
<name>A0A7W9V116_9ACTN</name>
<evidence type="ECO:0000313" key="2">
    <source>
        <dbReference type="Proteomes" id="UP000588098"/>
    </source>
</evidence>
<dbReference type="GO" id="GO:0000428">
    <property type="term" value="C:DNA-directed RNA polymerase complex"/>
    <property type="evidence" value="ECO:0007669"/>
    <property type="project" value="UniProtKB-KW"/>
</dbReference>
<sequence>MTTPARRCRIRPPSVEFTAFCQLYRRAYLDYARARTGSDSCAQHAVEATIERLAHQWHVALRSACLQASAWAVLRAATADHDACRPPENPFAYEGLLAPSQADAVLLHQCLGWDIEKAAELMGAHPSSLRGWLTTAALALGLRAPE</sequence>
<dbReference type="RefSeq" id="WP_184576719.1">
    <property type="nucleotide sequence ID" value="NZ_JACHJL010000018.1"/>
</dbReference>
<reference evidence="1 2" key="1">
    <citation type="submission" date="2020-08" db="EMBL/GenBank/DDBJ databases">
        <title>Genomic Encyclopedia of Type Strains, Phase III (KMG-III): the genomes of soil and plant-associated and newly described type strains.</title>
        <authorList>
            <person name="Whitman W."/>
        </authorList>
    </citation>
    <scope>NUCLEOTIDE SEQUENCE [LARGE SCALE GENOMIC DNA]</scope>
    <source>
        <strain evidence="1 2">CECT 8305</strain>
    </source>
</reference>
<dbReference type="Proteomes" id="UP000588098">
    <property type="component" value="Unassembled WGS sequence"/>
</dbReference>
<keyword evidence="2" id="KW-1185">Reference proteome</keyword>
<dbReference type="EMBL" id="JACHJL010000018">
    <property type="protein sequence ID" value="MBB5938730.1"/>
    <property type="molecule type" value="Genomic_DNA"/>
</dbReference>
<keyword evidence="1" id="KW-0804">Transcription</keyword>
<dbReference type="Gene3D" id="1.20.140.160">
    <property type="match status" value="1"/>
</dbReference>
<dbReference type="AlphaFoldDB" id="A0A7W9V116"/>
<comment type="caution">
    <text evidence="1">The sequence shown here is derived from an EMBL/GenBank/DDBJ whole genome shotgun (WGS) entry which is preliminary data.</text>
</comment>
<keyword evidence="1" id="KW-0240">DNA-directed RNA polymerase</keyword>